<dbReference type="Pfam" id="PF21900">
    <property type="entry name" value="DUF6920"/>
    <property type="match status" value="1"/>
</dbReference>
<evidence type="ECO:0000313" key="2">
    <source>
        <dbReference type="EMBL" id="AFY92362.1"/>
    </source>
</evidence>
<dbReference type="RefSeq" id="WP_015158550.1">
    <property type="nucleotide sequence ID" value="NC_019697.1"/>
</dbReference>
<dbReference type="AlphaFoldDB" id="K9UB97"/>
<gene>
    <name evidence="2" type="ORF">Cha6605_1139</name>
</gene>
<proteinExistence type="predicted"/>
<dbReference type="HOGENOM" id="CLU_064054_1_0_3"/>
<keyword evidence="1" id="KW-1133">Transmembrane helix</keyword>
<reference evidence="2 3" key="1">
    <citation type="submission" date="2012-05" db="EMBL/GenBank/DDBJ databases">
        <title>Finished chromosome of genome of Chamaesiphon sp. PCC 6605.</title>
        <authorList>
            <consortium name="US DOE Joint Genome Institute"/>
            <person name="Gugger M."/>
            <person name="Coursin T."/>
            <person name="Rippka R."/>
            <person name="Tandeau De Marsac N."/>
            <person name="Huntemann M."/>
            <person name="Wei C.-L."/>
            <person name="Han J."/>
            <person name="Detter J.C."/>
            <person name="Han C."/>
            <person name="Tapia R."/>
            <person name="Chen A."/>
            <person name="Kyrpides N."/>
            <person name="Mavromatis K."/>
            <person name="Markowitz V."/>
            <person name="Szeto E."/>
            <person name="Ivanova N."/>
            <person name="Pagani I."/>
            <person name="Pati A."/>
            <person name="Goodwin L."/>
            <person name="Nordberg H.P."/>
            <person name="Cantor M.N."/>
            <person name="Hua S.X."/>
            <person name="Woyke T."/>
            <person name="Kerfeld C.A."/>
        </authorList>
    </citation>
    <scope>NUCLEOTIDE SEQUENCE [LARGE SCALE GENOMIC DNA]</scope>
    <source>
        <strain evidence="3">ATCC 27169 / PCC 6605</strain>
    </source>
</reference>
<dbReference type="EMBL" id="CP003600">
    <property type="protein sequence ID" value="AFY92362.1"/>
    <property type="molecule type" value="Genomic_DNA"/>
</dbReference>
<keyword evidence="1" id="KW-0812">Transmembrane</keyword>
<dbReference type="KEGG" id="cmp:Cha6605_1139"/>
<dbReference type="eggNOG" id="ENOG502ZA6T">
    <property type="taxonomic scope" value="Bacteria"/>
</dbReference>
<name>K9UB97_CHAP6</name>
<dbReference type="STRING" id="1173020.Cha6605_1139"/>
<dbReference type="InterPro" id="IPR054213">
    <property type="entry name" value="DUF6920"/>
</dbReference>
<keyword evidence="3" id="KW-1185">Reference proteome</keyword>
<accession>K9UB97</accession>
<feature type="transmembrane region" description="Helical" evidence="1">
    <location>
        <begin position="6"/>
        <end position="26"/>
    </location>
</feature>
<dbReference type="Proteomes" id="UP000010366">
    <property type="component" value="Chromosome"/>
</dbReference>
<evidence type="ECO:0000256" key="1">
    <source>
        <dbReference type="SAM" id="Phobius"/>
    </source>
</evidence>
<dbReference type="OrthoDB" id="9786534at2"/>
<dbReference type="PATRIC" id="fig|1173020.3.peg.1336"/>
<protein>
    <submittedName>
        <fullName evidence="2">Uncharacterized protein</fullName>
    </submittedName>
</protein>
<sequence length="282" mass="31712">MWIKSIVIITVSVIVLFGIASLYGKYQWQLETDRLRDRLTNGKQTINPKTYDAKELEGLPDPVQRFFRVVLKEGQPIVAAVNLSQQGIFNMSETEAKWSPFTATQFVTTQRSGFDWDARIQMAPGVSAFVHDAYALGAGSLHASLLGLFTVADVRDTPAAAQGELLRFFAEMPWYPTALLPSQGVRWEAIDDTSARATLTDAPTTVSLVFRFNAEGTIETMRAEARCRDKLTAMPWSGRFWNYSVCNEMLIPLEGEVGWEYPDGIRLYYKGKVTEINYEFAP</sequence>
<organism evidence="2 3">
    <name type="scientific">Chamaesiphon minutus (strain ATCC 27169 / PCC 6605)</name>
    <dbReference type="NCBI Taxonomy" id="1173020"/>
    <lineage>
        <taxon>Bacteria</taxon>
        <taxon>Bacillati</taxon>
        <taxon>Cyanobacteriota</taxon>
        <taxon>Cyanophyceae</taxon>
        <taxon>Gomontiellales</taxon>
        <taxon>Chamaesiphonaceae</taxon>
        <taxon>Chamaesiphon</taxon>
    </lineage>
</organism>
<keyword evidence="1" id="KW-0472">Membrane</keyword>
<evidence type="ECO:0000313" key="3">
    <source>
        <dbReference type="Proteomes" id="UP000010366"/>
    </source>
</evidence>